<organism evidence="2 3">
    <name type="scientific">Sclerotinia trifoliorum</name>
    <dbReference type="NCBI Taxonomy" id="28548"/>
    <lineage>
        <taxon>Eukaryota</taxon>
        <taxon>Fungi</taxon>
        <taxon>Dikarya</taxon>
        <taxon>Ascomycota</taxon>
        <taxon>Pezizomycotina</taxon>
        <taxon>Leotiomycetes</taxon>
        <taxon>Helotiales</taxon>
        <taxon>Sclerotiniaceae</taxon>
        <taxon>Sclerotinia</taxon>
    </lineage>
</organism>
<keyword evidence="3" id="KW-1185">Reference proteome</keyword>
<name>A0A8H2ZPM6_9HELO</name>
<sequence>MAFQSLKIEHGAGDLEYDADTESKRPYKNRRRVHRDFTFTNQILKKNHSMGRATPSPRKSNRIYHAEPLFSNPVQEDIHGGLRGPDGSFNAGNDNLATPDWTSDYEDEERIASFIIQKRNSSSDGEIKPFLPKNLIVKIFETMIKSPRKPKNSNTTRNSKSILCTAIEGEDTNSEPSTKNALRTDGKEEEGKAGKNNGGMIDAICFALTCLRYWIIFRDLWCYPSTNRILDEFKLSMTQQLILAPLLETWIGPNYRRSNLLTLHSYAVKYSSRDGSQGYINMFLARKAYGTGRIKKNTRKELSLWRRYKARSQILDCSGQYLEDFMPSTGNSDWKAELPKVQLLSPFGMGTTWYLAAAKQYRDMFTSWKSEYSDRCLLGTTHSNAMILSWGSFMKTSIYRWVKKYKAPVNLSHPSVTQLVMEKAEVVRDIIQLERDVIQDLAIDDVFRWDVWALFPQDEFSADEYGEYEMRTLFRAFMMGDD</sequence>
<feature type="region of interest" description="Disordered" evidence="1">
    <location>
        <begin position="166"/>
        <end position="194"/>
    </location>
</feature>
<evidence type="ECO:0000313" key="2">
    <source>
        <dbReference type="EMBL" id="CAD6446852.1"/>
    </source>
</evidence>
<gene>
    <name evidence="2" type="ORF">SCLTRI_LOCUS6644</name>
</gene>
<comment type="caution">
    <text evidence="2">The sequence shown here is derived from an EMBL/GenBank/DDBJ whole genome shotgun (WGS) entry which is preliminary data.</text>
</comment>
<evidence type="ECO:0000256" key="1">
    <source>
        <dbReference type="SAM" id="MobiDB-lite"/>
    </source>
</evidence>
<protein>
    <submittedName>
        <fullName evidence="2">5d7a90ba-e691-4f7e-83b6-92c6f08ac7ff</fullName>
    </submittedName>
</protein>
<feature type="compositionally biased region" description="Basic and acidic residues" evidence="1">
    <location>
        <begin position="182"/>
        <end position="193"/>
    </location>
</feature>
<proteinExistence type="predicted"/>
<reference evidence="2" key="1">
    <citation type="submission" date="2020-10" db="EMBL/GenBank/DDBJ databases">
        <authorList>
            <person name="Kusch S."/>
        </authorList>
    </citation>
    <scope>NUCLEOTIDE SEQUENCE</scope>
    <source>
        <strain evidence="2">SwB9</strain>
    </source>
</reference>
<dbReference type="AlphaFoldDB" id="A0A8H2ZPM6"/>
<dbReference type="OrthoDB" id="3516307at2759"/>
<dbReference type="EMBL" id="CAJHIA010000021">
    <property type="protein sequence ID" value="CAD6446852.1"/>
    <property type="molecule type" value="Genomic_DNA"/>
</dbReference>
<dbReference type="Proteomes" id="UP000624404">
    <property type="component" value="Unassembled WGS sequence"/>
</dbReference>
<accession>A0A8H2ZPM6</accession>
<evidence type="ECO:0000313" key="3">
    <source>
        <dbReference type="Proteomes" id="UP000624404"/>
    </source>
</evidence>